<sequence length="236" mass="26636">LMNMKGHNGKCPCRACNIIGVQISAKGNKNHTYYVPLSRDPPHMPYDATNLPLRTHAQFLADVHRVENAPTTAEADYLAKECGIKGTPILSALSSLEFPTSFPIDFMHLIWENIVKNLILLWTKKFPVLAHEKSQLYHIEKSIWDAIGEATAAAGSTIPLAFSSRVPNIAKNHGDFSAEAYSIWTLFLSPILLWKFLKKPYYDHFVELVTLLTVCMQFELSPTDVCFIRDGFVKWV</sequence>
<dbReference type="AlphaFoldDB" id="A0A067MPU1"/>
<evidence type="ECO:0000313" key="1">
    <source>
        <dbReference type="EMBL" id="KDQ13616.1"/>
    </source>
</evidence>
<dbReference type="PANTHER" id="PTHR46579:SF1">
    <property type="entry name" value="F5_8 TYPE C DOMAIN-CONTAINING PROTEIN"/>
    <property type="match status" value="1"/>
</dbReference>
<dbReference type="InParanoid" id="A0A067MPU1"/>
<feature type="non-terminal residue" evidence="1">
    <location>
        <position position="236"/>
    </location>
</feature>
<keyword evidence="2" id="KW-1185">Reference proteome</keyword>
<dbReference type="EMBL" id="KL198042">
    <property type="protein sequence ID" value="KDQ13616.1"/>
    <property type="molecule type" value="Genomic_DNA"/>
</dbReference>
<evidence type="ECO:0000313" key="2">
    <source>
        <dbReference type="Proteomes" id="UP000027195"/>
    </source>
</evidence>
<proteinExistence type="predicted"/>
<dbReference type="PANTHER" id="PTHR46579">
    <property type="entry name" value="F5/8 TYPE C DOMAIN-CONTAINING PROTEIN-RELATED"/>
    <property type="match status" value="1"/>
</dbReference>
<dbReference type="HOGENOM" id="CLU_026593_0_0_1"/>
<dbReference type="STRING" id="930990.A0A067MPU1"/>
<name>A0A067MPU1_BOTB1</name>
<accession>A0A067MPU1</accession>
<organism evidence="1 2">
    <name type="scientific">Botryobasidium botryosum (strain FD-172 SS1)</name>
    <dbReference type="NCBI Taxonomy" id="930990"/>
    <lineage>
        <taxon>Eukaryota</taxon>
        <taxon>Fungi</taxon>
        <taxon>Dikarya</taxon>
        <taxon>Basidiomycota</taxon>
        <taxon>Agaricomycotina</taxon>
        <taxon>Agaricomycetes</taxon>
        <taxon>Cantharellales</taxon>
        <taxon>Botryobasidiaceae</taxon>
        <taxon>Botryobasidium</taxon>
    </lineage>
</organism>
<protein>
    <submittedName>
        <fullName evidence="1">Uncharacterized protein</fullName>
    </submittedName>
</protein>
<dbReference type="Proteomes" id="UP000027195">
    <property type="component" value="Unassembled WGS sequence"/>
</dbReference>
<gene>
    <name evidence="1" type="ORF">BOTBODRAFT_79564</name>
</gene>
<feature type="non-terminal residue" evidence="1">
    <location>
        <position position="1"/>
    </location>
</feature>
<reference evidence="2" key="1">
    <citation type="journal article" date="2014" name="Proc. Natl. Acad. Sci. U.S.A.">
        <title>Extensive sampling of basidiomycete genomes demonstrates inadequacy of the white-rot/brown-rot paradigm for wood decay fungi.</title>
        <authorList>
            <person name="Riley R."/>
            <person name="Salamov A.A."/>
            <person name="Brown D.W."/>
            <person name="Nagy L.G."/>
            <person name="Floudas D."/>
            <person name="Held B.W."/>
            <person name="Levasseur A."/>
            <person name="Lombard V."/>
            <person name="Morin E."/>
            <person name="Otillar R."/>
            <person name="Lindquist E.A."/>
            <person name="Sun H."/>
            <person name="LaButti K.M."/>
            <person name="Schmutz J."/>
            <person name="Jabbour D."/>
            <person name="Luo H."/>
            <person name="Baker S.E."/>
            <person name="Pisabarro A.G."/>
            <person name="Walton J.D."/>
            <person name="Blanchette R.A."/>
            <person name="Henrissat B."/>
            <person name="Martin F."/>
            <person name="Cullen D."/>
            <person name="Hibbett D.S."/>
            <person name="Grigoriev I.V."/>
        </authorList>
    </citation>
    <scope>NUCLEOTIDE SEQUENCE [LARGE SCALE GENOMIC DNA]</scope>
    <source>
        <strain evidence="2">FD-172 SS1</strain>
    </source>
</reference>
<dbReference type="OrthoDB" id="2404451at2759"/>